<dbReference type="InterPro" id="IPR036849">
    <property type="entry name" value="Enolase-like_C_sf"/>
</dbReference>
<dbReference type="PANTHER" id="PTHR48080:SF3">
    <property type="entry name" value="ENOLASE SUPERFAMILY MEMBER DDB_G0284701"/>
    <property type="match status" value="1"/>
</dbReference>
<dbReference type="InterPro" id="IPR034593">
    <property type="entry name" value="DgoD-like"/>
</dbReference>
<proteinExistence type="inferred from homology"/>
<dbReference type="EMBL" id="UINC01011491">
    <property type="protein sequence ID" value="SVA50694.1"/>
    <property type="molecule type" value="Genomic_DNA"/>
</dbReference>
<dbReference type="SFLD" id="SFLDF00010">
    <property type="entry name" value="dipeptide_epimerase"/>
    <property type="match status" value="1"/>
</dbReference>
<dbReference type="PROSITE" id="PS00909">
    <property type="entry name" value="MR_MLE_2"/>
    <property type="match status" value="1"/>
</dbReference>
<dbReference type="Pfam" id="PF02746">
    <property type="entry name" value="MR_MLE_N"/>
    <property type="match status" value="1"/>
</dbReference>
<evidence type="ECO:0000256" key="3">
    <source>
        <dbReference type="ARBA" id="ARBA00022723"/>
    </source>
</evidence>
<dbReference type="SMART" id="SM00922">
    <property type="entry name" value="MR_MLE"/>
    <property type="match status" value="1"/>
</dbReference>
<evidence type="ECO:0000259" key="6">
    <source>
        <dbReference type="SMART" id="SM00922"/>
    </source>
</evidence>
<evidence type="ECO:0000313" key="7">
    <source>
        <dbReference type="EMBL" id="SVA50694.1"/>
    </source>
</evidence>
<evidence type="ECO:0000256" key="1">
    <source>
        <dbReference type="ARBA" id="ARBA00001946"/>
    </source>
</evidence>
<evidence type="ECO:0000256" key="4">
    <source>
        <dbReference type="ARBA" id="ARBA00022842"/>
    </source>
</evidence>
<dbReference type="SFLD" id="SFLDS00001">
    <property type="entry name" value="Enolase"/>
    <property type="match status" value="1"/>
</dbReference>
<comment type="cofactor">
    <cofactor evidence="1">
        <name>Mg(2+)</name>
        <dbReference type="ChEBI" id="CHEBI:18420"/>
    </cofactor>
</comment>
<name>A0A381WE06_9ZZZZ</name>
<dbReference type="CDD" id="cd03319">
    <property type="entry name" value="L-Ala-DL-Glu_epimerase"/>
    <property type="match status" value="1"/>
</dbReference>
<organism evidence="7">
    <name type="scientific">marine metagenome</name>
    <dbReference type="NCBI Taxonomy" id="408172"/>
    <lineage>
        <taxon>unclassified sequences</taxon>
        <taxon>metagenomes</taxon>
        <taxon>ecological metagenomes</taxon>
    </lineage>
</organism>
<sequence length="337" mass="37112">MPIQYSIIDLELTHPFKISRRPTDFFRQSITVEIDGGIGAASPTHFYGETIDTVQEAFDSFNPIIDQAKDLDAIQSVMSELDETLNGNYAAKSAIDLALHDRLAKRLGIPLFKLWGVDPDQTLDTSFTIGLDEPEHMRHKVAQASDFPILKVKLGTERDLEIIGTIREVTDKPIYVDANTAWSPKEAVSKIEQLEPFNVALIEQPTQAEDLSGLKFIREHSNLPIFADESVNRSNGIPRLANVVDGINIKLSKCGGLLEAIRMIHVARSHNLQVMIGCMIESSISITAAAHLTPLVDFADLDGHLLVSNDPYTGVTLNQGKLVLSDRPGIGIVKRQA</sequence>
<dbReference type="Pfam" id="PF13378">
    <property type="entry name" value="MR_MLE_C"/>
    <property type="match status" value="1"/>
</dbReference>
<evidence type="ECO:0000256" key="2">
    <source>
        <dbReference type="ARBA" id="ARBA00008031"/>
    </source>
</evidence>
<dbReference type="InterPro" id="IPR029017">
    <property type="entry name" value="Enolase-like_N"/>
</dbReference>
<evidence type="ECO:0000256" key="5">
    <source>
        <dbReference type="ARBA" id="ARBA00023235"/>
    </source>
</evidence>
<dbReference type="AlphaFoldDB" id="A0A381WE06"/>
<gene>
    <name evidence="7" type="ORF">METZ01_LOCUS103548</name>
</gene>
<dbReference type="InterPro" id="IPR029065">
    <property type="entry name" value="Enolase_C-like"/>
</dbReference>
<comment type="similarity">
    <text evidence="2">Belongs to the mandelate racemase/muconate lactonizing enzyme family.</text>
</comment>
<dbReference type="Gene3D" id="3.30.390.10">
    <property type="entry name" value="Enolase-like, N-terminal domain"/>
    <property type="match status" value="1"/>
</dbReference>
<dbReference type="SUPFAM" id="SSF54826">
    <property type="entry name" value="Enolase N-terminal domain-like"/>
    <property type="match status" value="1"/>
</dbReference>
<keyword evidence="4" id="KW-0460">Magnesium</keyword>
<keyword evidence="5" id="KW-0413">Isomerase</keyword>
<dbReference type="InterPro" id="IPR034603">
    <property type="entry name" value="Dipeptide_epimerase"/>
</dbReference>
<dbReference type="SUPFAM" id="SSF51604">
    <property type="entry name" value="Enolase C-terminal domain-like"/>
    <property type="match status" value="1"/>
</dbReference>
<accession>A0A381WE06</accession>
<dbReference type="SFLD" id="SFLDG00180">
    <property type="entry name" value="muconate_cycloisomerase"/>
    <property type="match status" value="1"/>
</dbReference>
<dbReference type="Gene3D" id="3.20.20.120">
    <property type="entry name" value="Enolase-like C-terminal domain"/>
    <property type="match status" value="1"/>
</dbReference>
<reference evidence="7" key="1">
    <citation type="submission" date="2018-05" db="EMBL/GenBank/DDBJ databases">
        <authorList>
            <person name="Lanie J.A."/>
            <person name="Ng W.-L."/>
            <person name="Kazmierczak K.M."/>
            <person name="Andrzejewski T.M."/>
            <person name="Davidsen T.M."/>
            <person name="Wayne K.J."/>
            <person name="Tettelin H."/>
            <person name="Glass J.I."/>
            <person name="Rusch D."/>
            <person name="Podicherti R."/>
            <person name="Tsui H.-C.T."/>
            <person name="Winkler M.E."/>
        </authorList>
    </citation>
    <scope>NUCLEOTIDE SEQUENCE</scope>
</reference>
<protein>
    <recommendedName>
        <fullName evidence="6">Mandelate racemase/muconate lactonizing enzyme C-terminal domain-containing protein</fullName>
    </recommendedName>
</protein>
<keyword evidence="3" id="KW-0479">Metal-binding</keyword>
<feature type="domain" description="Mandelate racemase/muconate lactonizing enzyme C-terminal" evidence="6">
    <location>
        <begin position="134"/>
        <end position="224"/>
    </location>
</feature>
<dbReference type="InterPro" id="IPR018110">
    <property type="entry name" value="Mandel_Rmase/mucon_lact_enz_CS"/>
</dbReference>
<dbReference type="InterPro" id="IPR013341">
    <property type="entry name" value="Mandelate_racemase_N_dom"/>
</dbReference>
<dbReference type="GO" id="GO:0046872">
    <property type="term" value="F:metal ion binding"/>
    <property type="evidence" value="ECO:0007669"/>
    <property type="project" value="UniProtKB-KW"/>
</dbReference>
<dbReference type="GO" id="GO:0016855">
    <property type="term" value="F:racemase and epimerase activity, acting on amino acids and derivatives"/>
    <property type="evidence" value="ECO:0007669"/>
    <property type="project" value="InterPro"/>
</dbReference>
<dbReference type="GO" id="GO:0009063">
    <property type="term" value="P:amino acid catabolic process"/>
    <property type="evidence" value="ECO:0007669"/>
    <property type="project" value="InterPro"/>
</dbReference>
<dbReference type="InterPro" id="IPR013342">
    <property type="entry name" value="Mandelate_racemase_C"/>
</dbReference>
<dbReference type="PANTHER" id="PTHR48080">
    <property type="entry name" value="D-GALACTONATE DEHYDRATASE-RELATED"/>
    <property type="match status" value="1"/>
</dbReference>